<dbReference type="Pfam" id="PF02195">
    <property type="entry name" value="ParB_N"/>
    <property type="match status" value="1"/>
</dbReference>
<evidence type="ECO:0000313" key="5">
    <source>
        <dbReference type="Proteomes" id="UP000494115"/>
    </source>
</evidence>
<keyword evidence="2" id="KW-0159">Chromosome partition</keyword>
<dbReference type="PANTHER" id="PTHR33375:SF1">
    <property type="entry name" value="CHROMOSOME-PARTITIONING PROTEIN PARB-RELATED"/>
    <property type="match status" value="1"/>
</dbReference>
<evidence type="ECO:0000256" key="2">
    <source>
        <dbReference type="ARBA" id="ARBA00022829"/>
    </source>
</evidence>
<dbReference type="InterPro" id="IPR050336">
    <property type="entry name" value="Chromosome_partition/occlusion"/>
</dbReference>
<reference evidence="4 5" key="1">
    <citation type="submission" date="2020-04" db="EMBL/GenBank/DDBJ databases">
        <authorList>
            <person name="De Canck E."/>
        </authorList>
    </citation>
    <scope>NUCLEOTIDE SEQUENCE [LARGE SCALE GENOMIC DNA]</scope>
    <source>
        <strain evidence="4 5">LMG 28138</strain>
    </source>
</reference>
<proteinExistence type="inferred from homology"/>
<dbReference type="Gene3D" id="3.90.1530.30">
    <property type="match status" value="1"/>
</dbReference>
<comment type="similarity">
    <text evidence="1">Belongs to the ParB family.</text>
</comment>
<dbReference type="AlphaFoldDB" id="A0A6S7B8R4"/>
<organism evidence="4 5">
    <name type="scientific">Pararobbsia alpina</name>
    <dbReference type="NCBI Taxonomy" id="621374"/>
    <lineage>
        <taxon>Bacteria</taxon>
        <taxon>Pseudomonadati</taxon>
        <taxon>Pseudomonadota</taxon>
        <taxon>Betaproteobacteria</taxon>
        <taxon>Burkholderiales</taxon>
        <taxon>Burkholderiaceae</taxon>
        <taxon>Pararobbsia</taxon>
    </lineage>
</organism>
<accession>A0A6S7B8R4</accession>
<name>A0A6S7B8R4_9BURK</name>
<dbReference type="NCBIfam" id="TIGR00180">
    <property type="entry name" value="parB_part"/>
    <property type="match status" value="1"/>
</dbReference>
<keyword evidence="5" id="KW-1185">Reference proteome</keyword>
<dbReference type="InterPro" id="IPR003115">
    <property type="entry name" value="ParB_N"/>
</dbReference>
<dbReference type="EMBL" id="CADIKM010000014">
    <property type="protein sequence ID" value="CAB3791569.1"/>
    <property type="molecule type" value="Genomic_DNA"/>
</dbReference>
<dbReference type="PANTHER" id="PTHR33375">
    <property type="entry name" value="CHROMOSOME-PARTITIONING PROTEIN PARB-RELATED"/>
    <property type="match status" value="1"/>
</dbReference>
<sequence length="313" mass="35085">MERAPSGLAGAFAGVSRGASTTFSAESEAPFSPEPVPTKAEGRTLMKLSLDRVIDNPFNARQIYNPDVIKERAASIATHGQRVPALACEDWHRPGYFILIDGHYRKRAIQAAGKNEIECLIEPISTDLELYRLSFLLNAERNAQSSLDNALAWQRLLTEKKVDTEEALVELTGLSWGTVNKTLALLKLPPAALDRLREHPAKFGVAVGYEMFLFAKSATEDEVMSLMQRVVDEDLSSRELESLRKKRQSKPVRKPKEVSRQYKIRSGDAQVGFIKEWDSGKVAFEVRLPDSKERDALVEELKRRFTLSEVDPS</sequence>
<gene>
    <name evidence="4" type="primary">noc_1</name>
    <name evidence="4" type="ORF">LMG28138_03187</name>
</gene>
<dbReference type="Pfam" id="PF17762">
    <property type="entry name" value="HTH_ParB"/>
    <property type="match status" value="1"/>
</dbReference>
<dbReference type="SMART" id="SM00470">
    <property type="entry name" value="ParB"/>
    <property type="match status" value="1"/>
</dbReference>
<dbReference type="GO" id="GO:0007059">
    <property type="term" value="P:chromosome segregation"/>
    <property type="evidence" value="ECO:0007669"/>
    <property type="project" value="UniProtKB-KW"/>
</dbReference>
<dbReference type="Proteomes" id="UP000494115">
    <property type="component" value="Unassembled WGS sequence"/>
</dbReference>
<dbReference type="SUPFAM" id="SSF109709">
    <property type="entry name" value="KorB DNA-binding domain-like"/>
    <property type="match status" value="1"/>
</dbReference>
<evidence type="ECO:0000259" key="3">
    <source>
        <dbReference type="SMART" id="SM00470"/>
    </source>
</evidence>
<evidence type="ECO:0000256" key="1">
    <source>
        <dbReference type="ARBA" id="ARBA00006295"/>
    </source>
</evidence>
<dbReference type="SUPFAM" id="SSF110849">
    <property type="entry name" value="ParB/Sulfiredoxin"/>
    <property type="match status" value="1"/>
</dbReference>
<dbReference type="GO" id="GO:0005694">
    <property type="term" value="C:chromosome"/>
    <property type="evidence" value="ECO:0007669"/>
    <property type="project" value="TreeGrafter"/>
</dbReference>
<dbReference type="GO" id="GO:0003677">
    <property type="term" value="F:DNA binding"/>
    <property type="evidence" value="ECO:0007669"/>
    <property type="project" value="InterPro"/>
</dbReference>
<dbReference type="Gene3D" id="1.10.10.2830">
    <property type="match status" value="1"/>
</dbReference>
<protein>
    <submittedName>
        <fullName evidence="4">Nucleoid occlusion protein</fullName>
    </submittedName>
</protein>
<dbReference type="InterPro" id="IPR041468">
    <property type="entry name" value="HTH_ParB/Spo0J"/>
</dbReference>
<dbReference type="InterPro" id="IPR036086">
    <property type="entry name" value="ParB/Sulfiredoxin_sf"/>
</dbReference>
<evidence type="ECO:0000313" key="4">
    <source>
        <dbReference type="EMBL" id="CAB3791569.1"/>
    </source>
</evidence>
<feature type="domain" description="ParB-like N-terminal" evidence="3">
    <location>
        <begin position="46"/>
        <end position="139"/>
    </location>
</feature>
<dbReference type="InterPro" id="IPR004437">
    <property type="entry name" value="ParB/RepB/Spo0J"/>
</dbReference>